<dbReference type="Proteomes" id="UP001187531">
    <property type="component" value="Unassembled WGS sequence"/>
</dbReference>
<feature type="repeat" description="HEAT" evidence="3">
    <location>
        <begin position="909"/>
        <end position="946"/>
    </location>
</feature>
<dbReference type="Pfam" id="PF24987">
    <property type="entry name" value="HEAT_EF3_N"/>
    <property type="match status" value="2"/>
</dbReference>
<dbReference type="InterPro" id="IPR011989">
    <property type="entry name" value="ARM-like"/>
</dbReference>
<accession>A0AA88HV37</accession>
<dbReference type="Pfam" id="PF24984">
    <property type="entry name" value="HEAT_EF3_GNC1"/>
    <property type="match status" value="1"/>
</dbReference>
<feature type="domain" description="TOG" evidence="4">
    <location>
        <begin position="348"/>
        <end position="581"/>
    </location>
</feature>
<organism evidence="5 6">
    <name type="scientific">Artemia franciscana</name>
    <name type="common">Brine shrimp</name>
    <name type="synonym">Artemia sanfranciscana</name>
    <dbReference type="NCBI Taxonomy" id="6661"/>
    <lineage>
        <taxon>Eukaryota</taxon>
        <taxon>Metazoa</taxon>
        <taxon>Ecdysozoa</taxon>
        <taxon>Arthropoda</taxon>
        <taxon>Crustacea</taxon>
        <taxon>Branchiopoda</taxon>
        <taxon>Anostraca</taxon>
        <taxon>Artemiidae</taxon>
        <taxon>Artemia</taxon>
    </lineage>
</organism>
<dbReference type="GO" id="GO:0000226">
    <property type="term" value="P:microtubule cytoskeleton organization"/>
    <property type="evidence" value="ECO:0007669"/>
    <property type="project" value="UniProtKB-ARBA"/>
</dbReference>
<dbReference type="SMART" id="SM01349">
    <property type="entry name" value="TOG"/>
    <property type="match status" value="2"/>
</dbReference>
<dbReference type="GO" id="GO:0019887">
    <property type="term" value="F:protein kinase regulator activity"/>
    <property type="evidence" value="ECO:0007669"/>
    <property type="project" value="TreeGrafter"/>
</dbReference>
<dbReference type="EMBL" id="JAVRJZ010000013">
    <property type="protein sequence ID" value="KAK2714474.1"/>
    <property type="molecule type" value="Genomic_DNA"/>
</dbReference>
<dbReference type="GO" id="GO:0034198">
    <property type="term" value="P:cellular response to amino acid starvation"/>
    <property type="evidence" value="ECO:0007669"/>
    <property type="project" value="TreeGrafter"/>
</dbReference>
<dbReference type="PANTHER" id="PTHR23346">
    <property type="entry name" value="TRANSLATIONAL ACTIVATOR GCN1-RELATED"/>
    <property type="match status" value="1"/>
</dbReference>
<dbReference type="InterPro" id="IPR057546">
    <property type="entry name" value="HEAT_GCN1"/>
</dbReference>
<comment type="caution">
    <text evidence="5">The sequence shown here is derived from an EMBL/GenBank/DDBJ whole genome shotgun (WGS) entry which is preliminary data.</text>
</comment>
<dbReference type="GO" id="GO:0006417">
    <property type="term" value="P:regulation of translation"/>
    <property type="evidence" value="ECO:0007669"/>
    <property type="project" value="TreeGrafter"/>
</dbReference>
<evidence type="ECO:0000256" key="3">
    <source>
        <dbReference type="PROSITE-ProRule" id="PRU00103"/>
    </source>
</evidence>
<feature type="repeat" description="HEAT" evidence="3">
    <location>
        <begin position="519"/>
        <end position="557"/>
    </location>
</feature>
<dbReference type="GO" id="GO:0005829">
    <property type="term" value="C:cytosol"/>
    <property type="evidence" value="ECO:0007669"/>
    <property type="project" value="TreeGrafter"/>
</dbReference>
<dbReference type="FunFam" id="1.25.10.10:FF:000090">
    <property type="entry name" value="eIF-2-alpha kinase activator GCN1"/>
    <property type="match status" value="1"/>
</dbReference>
<dbReference type="SUPFAM" id="SSF48371">
    <property type="entry name" value="ARM repeat"/>
    <property type="match status" value="2"/>
</dbReference>
<dbReference type="PROSITE" id="PS50077">
    <property type="entry name" value="HEAT_REPEAT"/>
    <property type="match status" value="5"/>
</dbReference>
<evidence type="ECO:0000256" key="2">
    <source>
        <dbReference type="ARBA" id="ARBA00022737"/>
    </source>
</evidence>
<dbReference type="Gene3D" id="1.25.10.10">
    <property type="entry name" value="Leucine-rich Repeat Variant"/>
    <property type="match status" value="5"/>
</dbReference>
<dbReference type="PANTHER" id="PTHR23346:SF7">
    <property type="entry name" value="STALLED RIBOSOME SENSOR GCN1"/>
    <property type="match status" value="1"/>
</dbReference>
<dbReference type="InterPro" id="IPR021133">
    <property type="entry name" value="HEAT_type_2"/>
</dbReference>
<feature type="repeat" description="HEAT" evidence="3">
    <location>
        <begin position="442"/>
        <end position="479"/>
    </location>
</feature>
<keyword evidence="2" id="KW-0677">Repeat</keyword>
<evidence type="ECO:0000313" key="6">
    <source>
        <dbReference type="Proteomes" id="UP001187531"/>
    </source>
</evidence>
<dbReference type="Pfam" id="PF23271">
    <property type="entry name" value="HEAT_GCN1"/>
    <property type="match status" value="1"/>
</dbReference>
<feature type="non-terminal residue" evidence="5">
    <location>
        <position position="1575"/>
    </location>
</feature>
<protein>
    <recommendedName>
        <fullName evidence="4">TOG domain-containing protein</fullName>
    </recommendedName>
</protein>
<evidence type="ECO:0000313" key="5">
    <source>
        <dbReference type="EMBL" id="KAK2714474.1"/>
    </source>
</evidence>
<dbReference type="FunFam" id="1.25.10.10:FF:000162">
    <property type="entry name" value="GCN1, eIF2 alpha kinase activator homolog"/>
    <property type="match status" value="1"/>
</dbReference>
<comment type="similarity">
    <text evidence="1">Belongs to the GCN1 family.</text>
</comment>
<proteinExistence type="inferred from homology"/>
<evidence type="ECO:0000259" key="4">
    <source>
        <dbReference type="SMART" id="SM01349"/>
    </source>
</evidence>
<sequence>VGKLTLRLNEPQCDLDPAWEGELLQKATLRVIFLLVESMSDKPYLLFQEAQFFVYNLQFLFAAFKKFISVDQILEGGIKFIQLMTAKLSDCEEVKHLALGPLMDTLIWIIEKQKGRMQQSASVAFLDVCSLSVREQNVEKSIAGEDEVNVLLSALESETVAVRDAGIRGLVKLLPVLKSNKISESLQSRILRRFWVAKHDQEATIRGTADQLWKEAKLSVRKELSHWLLNDVTHPVEPIRSAGADAMAAALQISETPLKDVIEMLLQIYAEKLTMKPPVLDQLGRVVEEAIDFWEPRSGIAVTLSKLAPLLDQDDVIRLANFFVPGGLLDRNEVVRKNMLAASVALIDIHGKDTVSDLLPVFEKFLDEAPKSSQFDKVRQSVVILMGGLARHLDKSDKKIKPIIGKLISALKTPSQQVCSVELLGAMAYCAPKQLSSCLPNIVPKLIEVLGDSHIKVQQAGGQALEVIGSVIKNPEIQAIVPVLLGALQDPSKKTSSCLATLLDTKFVHFIDAPSLALIMPVVQRAFQDRSTETRKMAAQIIGNMYSLTDQKDLSPYLPTIIPGLKASVVDPVPEVRTVSARALGAMVRGMGEASFDDLLPWLMQTLTSEASPVDRSGAAQGLAEVVGGLGIEKLHKLMPEIIATAERLDIAPHVKDGYILLFIYMPAVFQSEFIPYISQIIPPILKALADENEFVRDTALKAGQRIVNMYADNAITLLLPELEKGLFNENWRIRYSSVQLLGDLLFKISGVSGKMTTETAHDDDNFGTETSQKVILETLGSDRRNRVLSGLYMGRSDVALMVRQAALHVWKVVVSNTPRTLREILPVLFELLLGCLASTSHDKRQVAARTLGDLVKKLGERVLPEIIPILEKGLEADRSDQRQGVCVGLSEIMGATSREMVLTFVDNLVPTVRKALIDPLPEVRSAAAKTFDSLHSTVGSRALDDILPYMLEQLNDPVLSDFALDGLRQVMAVKSRAVLPYLIPQLTAPPVNTRALAVLASVAGEALSRHLTRILPALLQALSDSFGKPMENKVRDHCESVVLAVSDGQGIRTIMDELLAASRPGKGALRRSAVVLLASFCARTKSDYSEYINQLFRGLITLMTEPDDNLINPAWDGLQAVIQSLDPPSQVNHVSDLRQAVRFASSDVRAHEGLMPGFCLQRGVAPLLPIYREAILSGSPEVKEQASNGLTELIKLTSAEGLKSSVMQITGPLIRILGDRYSYTVKTAVLETLSLLLAKVGVQLKPFLPQLQTTFLKALQDPQRQVRMKAATGLSHLVVIHHRPDPMFTELHNGIKSQEDPSVKETWLQALRGVCTPAGDKMNDTLRKSVLQTLLSSLSSPEEGIRTSAAGCIGALCRWVGTDELHMVIADNLLDDDPMGDWTLRHGKSMALFVALKEAAPNVYAEEWKEKIQKLLLSYLAADRIPIVISGIRATGYLFRYHLVESKPMPVSLIQPFAKSLNKDNNDIKQLVAQVSNFLAKSVKTPLPTELLKPLLPMLVNGTKEKNTAVKAHCELALVNVLHLRVGDDTHQKCLQVLDAGAREALNEVIVKTLKKVATQPEGKEEELDATLLI</sequence>
<dbReference type="InterPro" id="IPR034085">
    <property type="entry name" value="TOG"/>
</dbReference>
<feature type="domain" description="TOG" evidence="4">
    <location>
        <begin position="1154"/>
        <end position="1393"/>
    </location>
</feature>
<feature type="repeat" description="HEAT" evidence="3">
    <location>
        <begin position="681"/>
        <end position="717"/>
    </location>
</feature>
<reference evidence="5" key="1">
    <citation type="submission" date="2023-07" db="EMBL/GenBank/DDBJ databases">
        <title>Chromosome-level genome assembly of Artemia franciscana.</title>
        <authorList>
            <person name="Jo E."/>
        </authorList>
    </citation>
    <scope>NUCLEOTIDE SEQUENCE</scope>
    <source>
        <tissue evidence="5">Whole body</tissue>
    </source>
</reference>
<name>A0AA88HV37_ARTSF</name>
<feature type="repeat" description="HEAT" evidence="3">
    <location>
        <begin position="561"/>
        <end position="599"/>
    </location>
</feature>
<gene>
    <name evidence="5" type="ORF">QYM36_008881</name>
</gene>
<dbReference type="InterPro" id="IPR016024">
    <property type="entry name" value="ARM-type_fold"/>
</dbReference>
<evidence type="ECO:0000256" key="1">
    <source>
        <dbReference type="ARBA" id="ARBA00007366"/>
    </source>
</evidence>
<dbReference type="Pfam" id="PF25801">
    <property type="entry name" value="HEAT_GCN1_C_2"/>
    <property type="match status" value="1"/>
</dbReference>
<keyword evidence="6" id="KW-1185">Reference proteome</keyword>